<organism evidence="3 4">
    <name type="scientific">Anaerocolumna aminovalerica</name>
    <dbReference type="NCBI Taxonomy" id="1527"/>
    <lineage>
        <taxon>Bacteria</taxon>
        <taxon>Bacillati</taxon>
        <taxon>Bacillota</taxon>
        <taxon>Clostridia</taxon>
        <taxon>Lachnospirales</taxon>
        <taxon>Lachnospiraceae</taxon>
        <taxon>Anaerocolumna</taxon>
    </lineage>
</organism>
<proteinExistence type="predicted"/>
<name>A0A1I5INY0_9FIRM</name>
<feature type="compositionally biased region" description="Basic and acidic residues" evidence="1">
    <location>
        <begin position="39"/>
        <end position="56"/>
    </location>
</feature>
<evidence type="ECO:0000313" key="3">
    <source>
        <dbReference type="EMBL" id="SFO62328.1"/>
    </source>
</evidence>
<protein>
    <recommendedName>
        <fullName evidence="5">Lipoprotein</fullName>
    </recommendedName>
</protein>
<keyword evidence="2" id="KW-0732">Signal</keyword>
<evidence type="ECO:0008006" key="5">
    <source>
        <dbReference type="Google" id="ProtNLM"/>
    </source>
</evidence>
<accession>A0A1I5INY0</accession>
<dbReference type="AlphaFoldDB" id="A0A1I5INY0"/>
<sequence length="206" mass="22520">MKRKIVYILMIVLTMSVFTACKNTGKEDDNKGSNNNTEAENKENEDDKNGETKDSDNGNSQDTVDSELTSIIKKIYEIKDPELAVAETPVDLSDSDSVKYYTGLSDSSKLKEAVASETMIGSQAYSLVLVGLNDANDGESVAKEMLKGIDPRKWICVEADDLQVVGHDDVIMLSMVSSSFKDSVTSQQLVDAFKEVCGGKLDIELK</sequence>
<dbReference type="RefSeq" id="WP_091688722.1">
    <property type="nucleotide sequence ID" value="NZ_BAABFM010000029.1"/>
</dbReference>
<dbReference type="Proteomes" id="UP000198806">
    <property type="component" value="Unassembled WGS sequence"/>
</dbReference>
<evidence type="ECO:0000256" key="2">
    <source>
        <dbReference type="SAM" id="SignalP"/>
    </source>
</evidence>
<gene>
    <name evidence="3" type="ORF">SAMN04489757_1496</name>
</gene>
<reference evidence="3 4" key="1">
    <citation type="submission" date="2016-10" db="EMBL/GenBank/DDBJ databases">
        <authorList>
            <person name="de Groot N.N."/>
        </authorList>
    </citation>
    <scope>NUCLEOTIDE SEQUENCE [LARGE SCALE GENOMIC DNA]</scope>
    <source>
        <strain evidence="3 4">DSM 1283</strain>
    </source>
</reference>
<feature type="chain" id="PRO_5039470638" description="Lipoprotein" evidence="2">
    <location>
        <begin position="20"/>
        <end position="206"/>
    </location>
</feature>
<dbReference type="OrthoDB" id="1853584at2"/>
<evidence type="ECO:0000256" key="1">
    <source>
        <dbReference type="SAM" id="MobiDB-lite"/>
    </source>
</evidence>
<evidence type="ECO:0000313" key="4">
    <source>
        <dbReference type="Proteomes" id="UP000198806"/>
    </source>
</evidence>
<dbReference type="PROSITE" id="PS51257">
    <property type="entry name" value="PROKAR_LIPOPROTEIN"/>
    <property type="match status" value="1"/>
</dbReference>
<feature type="region of interest" description="Disordered" evidence="1">
    <location>
        <begin position="24"/>
        <end position="64"/>
    </location>
</feature>
<keyword evidence="4" id="KW-1185">Reference proteome</keyword>
<feature type="signal peptide" evidence="2">
    <location>
        <begin position="1"/>
        <end position="19"/>
    </location>
</feature>
<dbReference type="EMBL" id="FOWD01000049">
    <property type="protein sequence ID" value="SFO62328.1"/>
    <property type="molecule type" value="Genomic_DNA"/>
</dbReference>